<reference evidence="18 19" key="1">
    <citation type="submission" date="2018-02" db="EMBL/GenBank/DDBJ databases">
        <authorList>
            <person name="Cohen D.B."/>
            <person name="Kent A.D."/>
        </authorList>
    </citation>
    <scope>NUCLEOTIDE SEQUENCE [LARGE SCALE GENOMIC DNA]</scope>
    <source>
        <strain evidence="18">1</strain>
    </source>
</reference>
<name>A0A2N9JIL6_9ACTN</name>
<evidence type="ECO:0000313" key="19">
    <source>
        <dbReference type="Proteomes" id="UP000238164"/>
    </source>
</evidence>
<evidence type="ECO:0000313" key="18">
    <source>
        <dbReference type="EMBL" id="SPD87378.1"/>
    </source>
</evidence>
<dbReference type="CDD" id="cd04188">
    <property type="entry name" value="DPG_synthase"/>
    <property type="match status" value="1"/>
</dbReference>
<keyword evidence="9" id="KW-0256">Endoplasmic reticulum</keyword>
<evidence type="ECO:0000256" key="6">
    <source>
        <dbReference type="ARBA" id="ARBA00022676"/>
    </source>
</evidence>
<sequence>MTLTMKPGQGTHRATTKRAVVEIVVPVYNEAADLEASVRRLTGYLAHELPYRYRVTIADNASTDDTLAIAGRLAAELDGVGVVHLAAKGRGRALKQVWLASDADVVAYMDVDLSTDLAALLPLLAPLVSGHSDVAIGSRLATGSRVVRGPKREFISRCYNLMLRGALQVSFSDAQCGFKAMRSDVARRLLPLVQDTNWFFDTELLVLAQRAGLRIHEVPVDWVDDPGTTVDIAVTATEDLRGVWRLMKGLTRGDIPIAVVRAELARPALPAAAAPQGLLGQMLRFGAVGVASTLAYFVLYVLLRLGLDAQAANLTALALTAVANTAANRVFTFGVRGNDGLFGHHVVGLVAFVVALGLTSGSLALLHLLAADASRLVEVLVLGAANAVATAVRFLALKLAMGRSRAPDVVARDSARCSRPDASNVTEREQRPTGG</sequence>
<protein>
    <recommendedName>
        <fullName evidence="5">dolichyl-phosphate beta-glucosyltransferase</fullName>
        <ecNumber evidence="5">2.4.1.117</ecNumber>
    </recommendedName>
</protein>
<evidence type="ECO:0000256" key="10">
    <source>
        <dbReference type="ARBA" id="ARBA00022968"/>
    </source>
</evidence>
<dbReference type="InterPro" id="IPR007267">
    <property type="entry name" value="GtrA_DPMS_TM"/>
</dbReference>
<accession>A0A2N9JIL6</accession>
<dbReference type="PANTHER" id="PTHR10859:SF91">
    <property type="entry name" value="DOLICHYL-PHOSPHATE BETA-GLUCOSYLTRANSFERASE"/>
    <property type="match status" value="1"/>
</dbReference>
<dbReference type="GO" id="GO:0004581">
    <property type="term" value="F:dolichyl-phosphate beta-glucosyltransferase activity"/>
    <property type="evidence" value="ECO:0007669"/>
    <property type="project" value="UniProtKB-EC"/>
</dbReference>
<feature type="compositionally biased region" description="Basic and acidic residues" evidence="14">
    <location>
        <begin position="426"/>
        <end position="435"/>
    </location>
</feature>
<dbReference type="AlphaFoldDB" id="A0A2N9JIL6"/>
<dbReference type="OrthoDB" id="2369748at2"/>
<keyword evidence="19" id="KW-1185">Reference proteome</keyword>
<evidence type="ECO:0000256" key="15">
    <source>
        <dbReference type="SAM" id="Phobius"/>
    </source>
</evidence>
<evidence type="ECO:0000256" key="14">
    <source>
        <dbReference type="SAM" id="MobiDB-lite"/>
    </source>
</evidence>
<dbReference type="SUPFAM" id="SSF53448">
    <property type="entry name" value="Nucleotide-diphospho-sugar transferases"/>
    <property type="match status" value="1"/>
</dbReference>
<dbReference type="Pfam" id="PF04138">
    <property type="entry name" value="GtrA_DPMS_TM"/>
    <property type="match status" value="1"/>
</dbReference>
<feature type="region of interest" description="Disordered" evidence="14">
    <location>
        <begin position="412"/>
        <end position="435"/>
    </location>
</feature>
<evidence type="ECO:0000256" key="5">
    <source>
        <dbReference type="ARBA" id="ARBA00012583"/>
    </source>
</evidence>
<gene>
    <name evidence="18" type="ORF">MPLG2_2348</name>
</gene>
<dbReference type="Gene3D" id="3.90.550.10">
    <property type="entry name" value="Spore Coat Polysaccharide Biosynthesis Protein SpsA, Chain A"/>
    <property type="match status" value="1"/>
</dbReference>
<evidence type="ECO:0000256" key="8">
    <source>
        <dbReference type="ARBA" id="ARBA00022692"/>
    </source>
</evidence>
<dbReference type="GO" id="GO:0006487">
    <property type="term" value="P:protein N-linked glycosylation"/>
    <property type="evidence" value="ECO:0007669"/>
    <property type="project" value="TreeGrafter"/>
</dbReference>
<dbReference type="InterPro" id="IPR001173">
    <property type="entry name" value="Glyco_trans_2-like"/>
</dbReference>
<dbReference type="EMBL" id="LT985188">
    <property type="protein sequence ID" value="SPD87378.1"/>
    <property type="molecule type" value="Genomic_DNA"/>
</dbReference>
<evidence type="ECO:0000256" key="4">
    <source>
        <dbReference type="ARBA" id="ARBA00006739"/>
    </source>
</evidence>
<evidence type="ECO:0000256" key="1">
    <source>
        <dbReference type="ARBA" id="ARBA00004141"/>
    </source>
</evidence>
<evidence type="ECO:0000256" key="9">
    <source>
        <dbReference type="ARBA" id="ARBA00022824"/>
    </source>
</evidence>
<feature type="transmembrane region" description="Helical" evidence="15">
    <location>
        <begin position="309"/>
        <end position="327"/>
    </location>
</feature>
<keyword evidence="11 15" id="KW-1133">Transmembrane helix</keyword>
<keyword evidence="7 18" id="KW-0808">Transferase</keyword>
<evidence type="ECO:0000256" key="7">
    <source>
        <dbReference type="ARBA" id="ARBA00022679"/>
    </source>
</evidence>
<feature type="transmembrane region" description="Helical" evidence="15">
    <location>
        <begin position="285"/>
        <end position="303"/>
    </location>
</feature>
<keyword evidence="8 15" id="KW-0812">Transmembrane</keyword>
<dbReference type="GO" id="GO:0016020">
    <property type="term" value="C:membrane"/>
    <property type="evidence" value="ECO:0007669"/>
    <property type="project" value="UniProtKB-SubCell"/>
</dbReference>
<feature type="domain" description="GtrA/DPMS transmembrane" evidence="17">
    <location>
        <begin position="284"/>
        <end position="399"/>
    </location>
</feature>
<dbReference type="FunFam" id="3.90.550.10:FF:000131">
    <property type="entry name" value="Glycosyl transferase"/>
    <property type="match status" value="1"/>
</dbReference>
<dbReference type="EC" id="2.4.1.117" evidence="5"/>
<evidence type="ECO:0000256" key="12">
    <source>
        <dbReference type="ARBA" id="ARBA00023136"/>
    </source>
</evidence>
<evidence type="ECO:0000256" key="11">
    <source>
        <dbReference type="ARBA" id="ARBA00022989"/>
    </source>
</evidence>
<proteinExistence type="inferred from homology"/>
<evidence type="ECO:0000256" key="13">
    <source>
        <dbReference type="ARBA" id="ARBA00045097"/>
    </source>
</evidence>
<dbReference type="PANTHER" id="PTHR10859">
    <property type="entry name" value="GLYCOSYL TRANSFERASE"/>
    <property type="match status" value="1"/>
</dbReference>
<evidence type="ECO:0000256" key="2">
    <source>
        <dbReference type="ARBA" id="ARBA00004389"/>
    </source>
</evidence>
<keyword evidence="6" id="KW-0328">Glycosyltransferase</keyword>
<evidence type="ECO:0000256" key="3">
    <source>
        <dbReference type="ARBA" id="ARBA00004922"/>
    </source>
</evidence>
<feature type="transmembrane region" description="Helical" evidence="15">
    <location>
        <begin position="376"/>
        <end position="396"/>
    </location>
</feature>
<keyword evidence="10" id="KW-0735">Signal-anchor</keyword>
<feature type="domain" description="Glycosyltransferase 2-like" evidence="16">
    <location>
        <begin position="23"/>
        <end position="189"/>
    </location>
</feature>
<dbReference type="Pfam" id="PF00535">
    <property type="entry name" value="Glycos_transf_2"/>
    <property type="match status" value="1"/>
</dbReference>
<dbReference type="InterPro" id="IPR029044">
    <property type="entry name" value="Nucleotide-diphossugar_trans"/>
</dbReference>
<dbReference type="InterPro" id="IPR035518">
    <property type="entry name" value="DPG_synthase"/>
</dbReference>
<evidence type="ECO:0000259" key="16">
    <source>
        <dbReference type="Pfam" id="PF00535"/>
    </source>
</evidence>
<dbReference type="Proteomes" id="UP000238164">
    <property type="component" value="Chromosome 1"/>
</dbReference>
<dbReference type="RefSeq" id="WP_105186126.1">
    <property type="nucleotide sequence ID" value="NZ_BAAAGO010000060.1"/>
</dbReference>
<dbReference type="KEGG" id="mgg:MPLG2_2348"/>
<comment type="catalytic activity">
    <reaction evidence="13">
        <text>a di-trans,poly-cis-dolichyl phosphate + UDP-alpha-D-glucose = a di-trans,poly-cis-dolichyl beta-D-glucosyl phosphate + UDP</text>
        <dbReference type="Rhea" id="RHEA:15401"/>
        <dbReference type="Rhea" id="RHEA-COMP:19498"/>
        <dbReference type="Rhea" id="RHEA-COMP:19502"/>
        <dbReference type="ChEBI" id="CHEBI:57525"/>
        <dbReference type="ChEBI" id="CHEBI:57683"/>
        <dbReference type="ChEBI" id="CHEBI:58223"/>
        <dbReference type="ChEBI" id="CHEBI:58885"/>
        <dbReference type="EC" id="2.4.1.117"/>
    </reaction>
    <physiologicalReaction direction="left-to-right" evidence="13">
        <dbReference type="Rhea" id="RHEA:15402"/>
    </physiologicalReaction>
</comment>
<comment type="pathway">
    <text evidence="3">Protein modification; protein glycosylation.</text>
</comment>
<comment type="similarity">
    <text evidence="4">Belongs to the glycosyltransferase 2 family.</text>
</comment>
<feature type="transmembrane region" description="Helical" evidence="15">
    <location>
        <begin position="347"/>
        <end position="370"/>
    </location>
</feature>
<organism evidence="18 19">
    <name type="scientific">Micropruina glycogenica</name>
    <dbReference type="NCBI Taxonomy" id="75385"/>
    <lineage>
        <taxon>Bacteria</taxon>
        <taxon>Bacillati</taxon>
        <taxon>Actinomycetota</taxon>
        <taxon>Actinomycetes</taxon>
        <taxon>Propionibacteriales</taxon>
        <taxon>Nocardioidaceae</taxon>
        <taxon>Micropruina</taxon>
    </lineage>
</organism>
<comment type="subcellular location">
    <subcellularLocation>
        <location evidence="2">Endoplasmic reticulum membrane</location>
        <topology evidence="2">Single-pass membrane protein</topology>
    </subcellularLocation>
    <subcellularLocation>
        <location evidence="1">Membrane</location>
        <topology evidence="1">Multi-pass membrane protein</topology>
    </subcellularLocation>
</comment>
<keyword evidence="12 15" id="KW-0472">Membrane</keyword>
<dbReference type="GO" id="GO:0000271">
    <property type="term" value="P:polysaccharide biosynthetic process"/>
    <property type="evidence" value="ECO:0007669"/>
    <property type="project" value="InterPro"/>
</dbReference>
<evidence type="ECO:0000259" key="17">
    <source>
        <dbReference type="Pfam" id="PF04138"/>
    </source>
</evidence>